<protein>
    <recommendedName>
        <fullName evidence="3">1-phosphatidylinositol phosphodiesterase</fullName>
        <ecNumber evidence="2">4.6.1.13</ecNumber>
    </recommendedName>
    <alternativeName>
        <fullName evidence="5">Phosphatidylinositol diacylglycerol-lyase</fullName>
    </alternativeName>
    <alternativeName>
        <fullName evidence="6">Phosphatidylinositol-specific phospholipase C</fullName>
    </alternativeName>
</protein>
<dbReference type="InterPro" id="IPR000909">
    <property type="entry name" value="PLipase_C_PInositol-sp_X_dom"/>
</dbReference>
<dbReference type="Gene3D" id="3.20.20.190">
    <property type="entry name" value="Phosphatidylinositol (PI) phosphodiesterase"/>
    <property type="match status" value="1"/>
</dbReference>
<organism evidence="8 9">
    <name type="scientific">Bacillus cereus</name>
    <dbReference type="NCBI Taxonomy" id="1396"/>
    <lineage>
        <taxon>Bacteria</taxon>
        <taxon>Bacillati</taxon>
        <taxon>Bacillota</taxon>
        <taxon>Bacilli</taxon>
        <taxon>Bacillales</taxon>
        <taxon>Bacillaceae</taxon>
        <taxon>Bacillus</taxon>
        <taxon>Bacillus cereus group</taxon>
    </lineage>
</organism>
<reference evidence="8 9" key="1">
    <citation type="submission" date="2017-01" db="EMBL/GenBank/DDBJ databases">
        <title>Bacillus cereus isolates.</title>
        <authorList>
            <person name="Beno S.M."/>
        </authorList>
    </citation>
    <scope>NUCLEOTIDE SEQUENCE [LARGE SCALE GENOMIC DNA]</scope>
    <source>
        <strain evidence="8 9">FSL K6-1030</strain>
    </source>
</reference>
<keyword evidence="4" id="KW-0442">Lipid degradation</keyword>
<keyword evidence="4" id="KW-0443">Lipid metabolism</keyword>
<dbReference type="EMBL" id="MUAU01000262">
    <property type="protein sequence ID" value="OOR71099.1"/>
    <property type="molecule type" value="Genomic_DNA"/>
</dbReference>
<dbReference type="GO" id="GO:0004436">
    <property type="term" value="F:phosphatidylinositol diacylglycerol-lyase activity"/>
    <property type="evidence" value="ECO:0007669"/>
    <property type="project" value="UniProtKB-EC"/>
</dbReference>
<dbReference type="SMART" id="SM00148">
    <property type="entry name" value="PLCXc"/>
    <property type="match status" value="1"/>
</dbReference>
<name>A0A9X6GC61_BACCE</name>
<evidence type="ECO:0000256" key="5">
    <source>
        <dbReference type="ARBA" id="ARBA00030474"/>
    </source>
</evidence>
<dbReference type="EC" id="4.6.1.13" evidence="2"/>
<evidence type="ECO:0000256" key="2">
    <source>
        <dbReference type="ARBA" id="ARBA00012581"/>
    </source>
</evidence>
<dbReference type="PANTHER" id="PTHR13593:SF113">
    <property type="entry name" value="SI:DKEY-266F7.9"/>
    <property type="match status" value="1"/>
</dbReference>
<evidence type="ECO:0000256" key="3">
    <source>
        <dbReference type="ARBA" id="ARBA00019758"/>
    </source>
</evidence>
<comment type="catalytic activity">
    <reaction evidence="1">
        <text>a 1,2-diacyl-sn-glycero-3-phospho-(1D-myo-inositol) = 1D-myo-inositol 1,2-cyclic phosphate + a 1,2-diacyl-sn-glycerol</text>
        <dbReference type="Rhea" id="RHEA:17093"/>
        <dbReference type="ChEBI" id="CHEBI:17815"/>
        <dbReference type="ChEBI" id="CHEBI:57880"/>
        <dbReference type="ChEBI" id="CHEBI:58484"/>
        <dbReference type="EC" id="4.6.1.13"/>
    </reaction>
</comment>
<gene>
    <name evidence="8" type="ORF">BLX06_32675</name>
</gene>
<feature type="domain" description="Phosphatidylinositol-specific phospholipase C X" evidence="7">
    <location>
        <begin position="13"/>
        <end position="152"/>
    </location>
</feature>
<dbReference type="SUPFAM" id="SSF51695">
    <property type="entry name" value="PLC-like phosphodiesterases"/>
    <property type="match status" value="1"/>
</dbReference>
<dbReference type="AlphaFoldDB" id="A0A9X6GC61"/>
<proteinExistence type="predicted"/>
<dbReference type="InterPro" id="IPR051057">
    <property type="entry name" value="PI-PLC_domain"/>
</dbReference>
<dbReference type="Pfam" id="PF00388">
    <property type="entry name" value="PI-PLC-X"/>
    <property type="match status" value="1"/>
</dbReference>
<dbReference type="CDD" id="cd08586">
    <property type="entry name" value="PI-PLCc_BcPLC_like"/>
    <property type="match status" value="1"/>
</dbReference>
<dbReference type="GO" id="GO:0008081">
    <property type="term" value="F:phosphoric diester hydrolase activity"/>
    <property type="evidence" value="ECO:0007669"/>
    <property type="project" value="InterPro"/>
</dbReference>
<sequence>MDLKKWMSVIPNEAPLSTLSIPGTHDSMALHDKLAFGYAKAQTASLSTQLEKGIRYIDIRIRDTGDAFAIHHGIIYQDAMFGDVLNMVTDFLRNNPTETVIMRVKNEDEQDINRYEEIFQKYWESYKSYFWNPTSSNPKLGEIRGKIVVLQDFKSQTKFGIPYSGLDVEDAFDNVTLGSKWNIVWNRLDNLTLNRDSNKIYLSHFSANTPNDALTGRPVDYAEFINPRGVTYFKENKYKTFTGIIAADFPDTVYTQSILYKNYLYYSLPTDKLYSIPVNMDICTKLDYPQQCVENMDPSYRTHEMYETINRLVEEDTLNEKTNWSGNSWYNFIRFNYIILPGQEKGVLDKLNKMSIGTLNIYDLLKALNGYHNNTNTITKIESATGAIMFPPATLRDAVYTDQVNSYPTWVELGVYNKFKVISQHNPTIWKRLQELGVSLNDQTKEVTIAFDDPNAPGSFPDVVDVVPGNPPGSLIPPDNSDPFVDYPIQ</sequence>
<evidence type="ECO:0000256" key="4">
    <source>
        <dbReference type="ARBA" id="ARBA00022963"/>
    </source>
</evidence>
<dbReference type="InterPro" id="IPR017946">
    <property type="entry name" value="PLC-like_Pdiesterase_TIM-brl"/>
</dbReference>
<dbReference type="GO" id="GO:0016042">
    <property type="term" value="P:lipid catabolic process"/>
    <property type="evidence" value="ECO:0007669"/>
    <property type="project" value="UniProtKB-KW"/>
</dbReference>
<comment type="caution">
    <text evidence="8">The sequence shown here is derived from an EMBL/GenBank/DDBJ whole genome shotgun (WGS) entry which is preliminary data.</text>
</comment>
<dbReference type="Proteomes" id="UP000190641">
    <property type="component" value="Unassembled WGS sequence"/>
</dbReference>
<dbReference type="PROSITE" id="PS50007">
    <property type="entry name" value="PIPLC_X_DOMAIN"/>
    <property type="match status" value="1"/>
</dbReference>
<evidence type="ECO:0000256" key="6">
    <source>
        <dbReference type="ARBA" id="ARBA00030782"/>
    </source>
</evidence>
<dbReference type="PANTHER" id="PTHR13593">
    <property type="match status" value="1"/>
</dbReference>
<evidence type="ECO:0000256" key="1">
    <source>
        <dbReference type="ARBA" id="ARBA00001316"/>
    </source>
</evidence>
<dbReference type="RefSeq" id="WP_176116712.1">
    <property type="nucleotide sequence ID" value="NZ_MUAU01000262.1"/>
</dbReference>
<evidence type="ECO:0000313" key="9">
    <source>
        <dbReference type="Proteomes" id="UP000190641"/>
    </source>
</evidence>
<accession>A0A9X6GC61</accession>
<evidence type="ECO:0000313" key="8">
    <source>
        <dbReference type="EMBL" id="OOR71099.1"/>
    </source>
</evidence>
<evidence type="ECO:0000259" key="7">
    <source>
        <dbReference type="SMART" id="SM00148"/>
    </source>
</evidence>